<dbReference type="Proteomes" id="UP000265515">
    <property type="component" value="Unassembled WGS sequence"/>
</dbReference>
<proteinExistence type="predicted"/>
<dbReference type="AlphaFoldDB" id="A0A388M197"/>
<comment type="caution">
    <text evidence="2">The sequence shown here is derived from an EMBL/GenBank/DDBJ whole genome shotgun (WGS) entry which is preliminary data.</text>
</comment>
<feature type="region of interest" description="Disordered" evidence="1">
    <location>
        <begin position="1"/>
        <end position="190"/>
    </location>
</feature>
<evidence type="ECO:0000313" key="2">
    <source>
        <dbReference type="EMBL" id="GBG88357.1"/>
    </source>
</evidence>
<evidence type="ECO:0000256" key="1">
    <source>
        <dbReference type="SAM" id="MobiDB-lite"/>
    </source>
</evidence>
<protein>
    <submittedName>
        <fullName evidence="2">Uncharacterized protein</fullName>
    </submittedName>
</protein>
<evidence type="ECO:0000313" key="3">
    <source>
        <dbReference type="Proteomes" id="UP000265515"/>
    </source>
</evidence>
<gene>
    <name evidence="2" type="ORF">CBR_g47055</name>
</gene>
<sequence length="494" mass="55692">MVTGDEVGSQLRDENQDVEDDVNQEERDLGDRGSAKSLGNKERSKDTVPGENSGKSGESKRGTPGAKEVRDRESPAHQQPEGAEPKKVRLTDTRRKLAEVKRRTTEYRAKLLEEIMSDAEKNVADDRTRQEEEPDLGQGSQDGDAQHRRDRTRDTRDTPTRKGKEEMEPPREDRDRPVNPPLLDSGASRPSASPAYLFGRRFILRIDPTNVVGALKNYKPIDPTVGRWVGSIWQFDYKIERIAGLRNRAHGLSRVALTPEGLEEAEPIDAFLDYEGGTLVADSEMAGTTCTIGELFIKALEKGPPAVVAELREGTVTRIGRREEKDAWGSVVKPRDEQIALAIEEGWRRVMSMMESQELEMQHCQAYKVDNNQTGTQEEEQFFLIKSYEEIKSEEREQVTRNGQAYDALGNSAARILPPRFLDRRVKVSMPSRGGVYNPVMDWAGVELVEDTVYLVVELEWRARGRYSPTMAARRVCTNRRDMHLQPPMETGGG</sequence>
<dbReference type="EMBL" id="BFEA01000667">
    <property type="protein sequence ID" value="GBG88357.1"/>
    <property type="molecule type" value="Genomic_DNA"/>
</dbReference>
<dbReference type="Gramene" id="GBG88357">
    <property type="protein sequence ID" value="GBG88357"/>
    <property type="gene ID" value="CBR_g47055"/>
</dbReference>
<feature type="compositionally biased region" description="Basic and acidic residues" evidence="1">
    <location>
        <begin position="57"/>
        <end position="75"/>
    </location>
</feature>
<organism evidence="2 3">
    <name type="scientific">Chara braunii</name>
    <name type="common">Braun's stonewort</name>
    <dbReference type="NCBI Taxonomy" id="69332"/>
    <lineage>
        <taxon>Eukaryota</taxon>
        <taxon>Viridiplantae</taxon>
        <taxon>Streptophyta</taxon>
        <taxon>Charophyceae</taxon>
        <taxon>Charales</taxon>
        <taxon>Characeae</taxon>
        <taxon>Chara</taxon>
    </lineage>
</organism>
<keyword evidence="3" id="KW-1185">Reference proteome</keyword>
<feature type="compositionally biased region" description="Basic and acidic residues" evidence="1">
    <location>
        <begin position="24"/>
        <end position="48"/>
    </location>
</feature>
<feature type="compositionally biased region" description="Basic and acidic residues" evidence="1">
    <location>
        <begin position="144"/>
        <end position="177"/>
    </location>
</feature>
<name>A0A388M197_CHABU</name>
<feature type="compositionally biased region" description="Basic and acidic residues" evidence="1">
    <location>
        <begin position="83"/>
        <end position="131"/>
    </location>
</feature>
<accession>A0A388M197</accession>
<reference evidence="2 3" key="1">
    <citation type="journal article" date="2018" name="Cell">
        <title>The Chara Genome: Secondary Complexity and Implications for Plant Terrestrialization.</title>
        <authorList>
            <person name="Nishiyama T."/>
            <person name="Sakayama H."/>
            <person name="Vries J.D."/>
            <person name="Buschmann H."/>
            <person name="Saint-Marcoux D."/>
            <person name="Ullrich K.K."/>
            <person name="Haas F.B."/>
            <person name="Vanderstraeten L."/>
            <person name="Becker D."/>
            <person name="Lang D."/>
            <person name="Vosolsobe S."/>
            <person name="Rombauts S."/>
            <person name="Wilhelmsson P.K.I."/>
            <person name="Janitza P."/>
            <person name="Kern R."/>
            <person name="Heyl A."/>
            <person name="Rumpler F."/>
            <person name="Villalobos L.I.A.C."/>
            <person name="Clay J.M."/>
            <person name="Skokan R."/>
            <person name="Toyoda A."/>
            <person name="Suzuki Y."/>
            <person name="Kagoshima H."/>
            <person name="Schijlen E."/>
            <person name="Tajeshwar N."/>
            <person name="Catarino B."/>
            <person name="Hetherington A.J."/>
            <person name="Saltykova A."/>
            <person name="Bonnot C."/>
            <person name="Breuninger H."/>
            <person name="Symeonidi A."/>
            <person name="Radhakrishnan G.V."/>
            <person name="Van Nieuwerburgh F."/>
            <person name="Deforce D."/>
            <person name="Chang C."/>
            <person name="Karol K.G."/>
            <person name="Hedrich R."/>
            <person name="Ulvskov P."/>
            <person name="Glockner G."/>
            <person name="Delwiche C.F."/>
            <person name="Petrasek J."/>
            <person name="Van de Peer Y."/>
            <person name="Friml J."/>
            <person name="Beilby M."/>
            <person name="Dolan L."/>
            <person name="Kohara Y."/>
            <person name="Sugano S."/>
            <person name="Fujiyama A."/>
            <person name="Delaux P.-M."/>
            <person name="Quint M."/>
            <person name="TheiBen G."/>
            <person name="Hagemann M."/>
            <person name="Harholt J."/>
            <person name="Dunand C."/>
            <person name="Zachgo S."/>
            <person name="Langdale J."/>
            <person name="Maumus F."/>
            <person name="Straeten D.V.D."/>
            <person name="Gould S.B."/>
            <person name="Rensing S.A."/>
        </authorList>
    </citation>
    <scope>NUCLEOTIDE SEQUENCE [LARGE SCALE GENOMIC DNA]</scope>
    <source>
        <strain evidence="2 3">S276</strain>
    </source>
</reference>